<protein>
    <submittedName>
        <fullName evidence="1">Uncharacterized protein</fullName>
    </submittedName>
</protein>
<accession>A0A409VT31</accession>
<dbReference type="AlphaFoldDB" id="A0A409VT31"/>
<name>A0A409VT31_9AGAR</name>
<dbReference type="EMBL" id="NHYE01005573">
    <property type="protein sequence ID" value="PPQ69424.1"/>
    <property type="molecule type" value="Genomic_DNA"/>
</dbReference>
<sequence length="86" mass="9519">MVVTGDLQRSGVEATRCGVSGSIDLMEELRTGVETRSERRTQQLGEVEDKMRDLIVIVKESDGQRRSYAQDVNSALVHRPGGLEES</sequence>
<gene>
    <name evidence="1" type="ORF">CVT26_002461</name>
</gene>
<dbReference type="InParanoid" id="A0A409VT31"/>
<evidence type="ECO:0000313" key="2">
    <source>
        <dbReference type="Proteomes" id="UP000284706"/>
    </source>
</evidence>
<proteinExistence type="predicted"/>
<dbReference type="Proteomes" id="UP000284706">
    <property type="component" value="Unassembled WGS sequence"/>
</dbReference>
<reference evidence="1 2" key="1">
    <citation type="journal article" date="2018" name="Evol. Lett.">
        <title>Horizontal gene cluster transfer increased hallucinogenic mushroom diversity.</title>
        <authorList>
            <person name="Reynolds H.T."/>
            <person name="Vijayakumar V."/>
            <person name="Gluck-Thaler E."/>
            <person name="Korotkin H.B."/>
            <person name="Matheny P.B."/>
            <person name="Slot J.C."/>
        </authorList>
    </citation>
    <scope>NUCLEOTIDE SEQUENCE [LARGE SCALE GENOMIC DNA]</scope>
    <source>
        <strain evidence="1 2">SRW20</strain>
    </source>
</reference>
<evidence type="ECO:0000313" key="1">
    <source>
        <dbReference type="EMBL" id="PPQ69424.1"/>
    </source>
</evidence>
<comment type="caution">
    <text evidence="1">The sequence shown here is derived from an EMBL/GenBank/DDBJ whole genome shotgun (WGS) entry which is preliminary data.</text>
</comment>
<keyword evidence="2" id="KW-1185">Reference proteome</keyword>
<organism evidence="1 2">
    <name type="scientific">Gymnopilus dilepis</name>
    <dbReference type="NCBI Taxonomy" id="231916"/>
    <lineage>
        <taxon>Eukaryota</taxon>
        <taxon>Fungi</taxon>
        <taxon>Dikarya</taxon>
        <taxon>Basidiomycota</taxon>
        <taxon>Agaricomycotina</taxon>
        <taxon>Agaricomycetes</taxon>
        <taxon>Agaricomycetidae</taxon>
        <taxon>Agaricales</taxon>
        <taxon>Agaricineae</taxon>
        <taxon>Hymenogastraceae</taxon>
        <taxon>Gymnopilus</taxon>
    </lineage>
</organism>